<organism evidence="2 3">
    <name type="scientific">Shewanella pneumatophori</name>
    <dbReference type="NCBI Taxonomy" id="314092"/>
    <lineage>
        <taxon>Bacteria</taxon>
        <taxon>Pseudomonadati</taxon>
        <taxon>Pseudomonadota</taxon>
        <taxon>Gammaproteobacteria</taxon>
        <taxon>Alteromonadales</taxon>
        <taxon>Shewanellaceae</taxon>
        <taxon>Shewanella</taxon>
    </lineage>
</organism>
<dbReference type="EMBL" id="JAKILB010000006">
    <property type="protein sequence ID" value="MCL1139071.1"/>
    <property type="molecule type" value="Genomic_DNA"/>
</dbReference>
<feature type="domain" description="Methyltransferase type 11" evidence="1">
    <location>
        <begin position="49"/>
        <end position="146"/>
    </location>
</feature>
<sequence>MEAKQVAAQLRCPNGEQAADVAKQMNKANLGLNQQCIALLQLQAGDKVLEIGPGNAAFAEDVVNTAENIRYFGLDWSREMVDEALRINQHLIESGKAQFQQGNSAKQIYQNSQFDKVLTVHTLYFWENPIQHLAEIKRVMQPTGLFGIAFGHRDFMQDLPFTAYGFELYDAQSVSHLLEQVGFTIIEQQQYIERGVSNSGDMVDKRVEILICKLS</sequence>
<dbReference type="Proteomes" id="UP001139293">
    <property type="component" value="Unassembled WGS sequence"/>
</dbReference>
<name>A0A9X1ZNN3_9GAMM</name>
<dbReference type="PANTHER" id="PTHR43861">
    <property type="entry name" value="TRANS-ACONITATE 2-METHYLTRANSFERASE-RELATED"/>
    <property type="match status" value="1"/>
</dbReference>
<dbReference type="GO" id="GO:0032259">
    <property type="term" value="P:methylation"/>
    <property type="evidence" value="ECO:0007669"/>
    <property type="project" value="UniProtKB-KW"/>
</dbReference>
<evidence type="ECO:0000313" key="3">
    <source>
        <dbReference type="Proteomes" id="UP001139293"/>
    </source>
</evidence>
<evidence type="ECO:0000259" key="1">
    <source>
        <dbReference type="Pfam" id="PF08241"/>
    </source>
</evidence>
<gene>
    <name evidence="2" type="ORF">L2740_11005</name>
</gene>
<dbReference type="Pfam" id="PF08241">
    <property type="entry name" value="Methyltransf_11"/>
    <property type="match status" value="1"/>
</dbReference>
<keyword evidence="3" id="KW-1185">Reference proteome</keyword>
<protein>
    <submittedName>
        <fullName evidence="2">Class I SAM-dependent methyltransferase</fullName>
    </submittedName>
</protein>
<keyword evidence="2" id="KW-0808">Transferase</keyword>
<comment type="caution">
    <text evidence="2">The sequence shown here is derived from an EMBL/GenBank/DDBJ whole genome shotgun (WGS) entry which is preliminary data.</text>
</comment>
<evidence type="ECO:0000313" key="2">
    <source>
        <dbReference type="EMBL" id="MCL1139071.1"/>
    </source>
</evidence>
<dbReference type="Gene3D" id="3.40.50.150">
    <property type="entry name" value="Vaccinia Virus protein VP39"/>
    <property type="match status" value="1"/>
</dbReference>
<accession>A0A9X1ZNN3</accession>
<keyword evidence="2" id="KW-0489">Methyltransferase</keyword>
<dbReference type="PANTHER" id="PTHR43861:SF1">
    <property type="entry name" value="TRANS-ACONITATE 2-METHYLTRANSFERASE"/>
    <property type="match status" value="1"/>
</dbReference>
<proteinExistence type="predicted"/>
<dbReference type="RefSeq" id="WP_248950242.1">
    <property type="nucleotide sequence ID" value="NZ_JAKILB010000006.1"/>
</dbReference>
<dbReference type="InterPro" id="IPR029063">
    <property type="entry name" value="SAM-dependent_MTases_sf"/>
</dbReference>
<dbReference type="AlphaFoldDB" id="A0A9X1ZNN3"/>
<reference evidence="2" key="1">
    <citation type="submission" date="2022-01" db="EMBL/GenBank/DDBJ databases">
        <title>Whole genome-based taxonomy of the Shewanellaceae.</title>
        <authorList>
            <person name="Martin-Rodriguez A.J."/>
        </authorList>
    </citation>
    <scope>NUCLEOTIDE SEQUENCE</scope>
    <source>
        <strain evidence="2">KCTC 23973</strain>
    </source>
</reference>
<dbReference type="GO" id="GO:0008757">
    <property type="term" value="F:S-adenosylmethionine-dependent methyltransferase activity"/>
    <property type="evidence" value="ECO:0007669"/>
    <property type="project" value="InterPro"/>
</dbReference>
<dbReference type="SUPFAM" id="SSF53335">
    <property type="entry name" value="S-adenosyl-L-methionine-dependent methyltransferases"/>
    <property type="match status" value="1"/>
</dbReference>
<dbReference type="InterPro" id="IPR013216">
    <property type="entry name" value="Methyltransf_11"/>
</dbReference>